<proteinExistence type="predicted"/>
<dbReference type="PROSITE" id="PS51257">
    <property type="entry name" value="PROKAR_LIPOPROTEIN"/>
    <property type="match status" value="1"/>
</dbReference>
<dbReference type="RefSeq" id="WP_142941738.1">
    <property type="nucleotide sequence ID" value="NZ_VIKR01000002.1"/>
</dbReference>
<evidence type="ECO:0000313" key="2">
    <source>
        <dbReference type="EMBL" id="TQV75121.1"/>
    </source>
</evidence>
<dbReference type="OrthoDB" id="5895265at2"/>
<comment type="caution">
    <text evidence="2">The sequence shown here is derived from an EMBL/GenBank/DDBJ whole genome shotgun (WGS) entry which is preliminary data.</text>
</comment>
<name>A0A545TD59_9GAMM</name>
<keyword evidence="3" id="KW-1185">Reference proteome</keyword>
<dbReference type="AlphaFoldDB" id="A0A545TD59"/>
<dbReference type="EMBL" id="VIKR01000002">
    <property type="protein sequence ID" value="TQV75121.1"/>
    <property type="molecule type" value="Genomic_DNA"/>
</dbReference>
<evidence type="ECO:0000256" key="1">
    <source>
        <dbReference type="SAM" id="SignalP"/>
    </source>
</evidence>
<accession>A0A545TD59</accession>
<organism evidence="2 3">
    <name type="scientific">Aliikangiella marina</name>
    <dbReference type="NCBI Taxonomy" id="1712262"/>
    <lineage>
        <taxon>Bacteria</taxon>
        <taxon>Pseudomonadati</taxon>
        <taxon>Pseudomonadota</taxon>
        <taxon>Gammaproteobacteria</taxon>
        <taxon>Oceanospirillales</taxon>
        <taxon>Pleioneaceae</taxon>
        <taxon>Aliikangiella</taxon>
    </lineage>
</organism>
<feature type="signal peptide" evidence="1">
    <location>
        <begin position="1"/>
        <end position="18"/>
    </location>
</feature>
<gene>
    <name evidence="2" type="ORF">FLL45_09290</name>
</gene>
<dbReference type="Proteomes" id="UP000317839">
    <property type="component" value="Unassembled WGS sequence"/>
</dbReference>
<sequence>MKNLFVVTLLSTCSLLSACSSLSIYDSNLQQDHSTFLATLNSYQIDNGFITIETTGYGCTFFNSFEVQVADNIENGLKVVQVNPDKCGMKPRPVSLQYSFKHLGLDLDKKIAVTNPIESSSDTLVKN</sequence>
<protein>
    <submittedName>
        <fullName evidence="2">Uncharacterized protein</fullName>
    </submittedName>
</protein>
<feature type="chain" id="PRO_5022184153" evidence="1">
    <location>
        <begin position="19"/>
        <end position="127"/>
    </location>
</feature>
<keyword evidence="1" id="KW-0732">Signal</keyword>
<reference evidence="2 3" key="1">
    <citation type="submission" date="2019-06" db="EMBL/GenBank/DDBJ databases">
        <title>Draft genome of Aliikangiella marina GYP-15.</title>
        <authorList>
            <person name="Wang G."/>
        </authorList>
    </citation>
    <scope>NUCLEOTIDE SEQUENCE [LARGE SCALE GENOMIC DNA]</scope>
    <source>
        <strain evidence="2 3">GYP-15</strain>
    </source>
</reference>
<evidence type="ECO:0000313" key="3">
    <source>
        <dbReference type="Proteomes" id="UP000317839"/>
    </source>
</evidence>